<keyword evidence="4" id="KW-0540">Nuclease</keyword>
<dbReference type="GO" id="GO:0003676">
    <property type="term" value="F:nucleic acid binding"/>
    <property type="evidence" value="ECO:0007669"/>
    <property type="project" value="InterPro"/>
</dbReference>
<evidence type="ECO:0000256" key="1">
    <source>
        <dbReference type="ARBA" id="ARBA00000493"/>
    </source>
</evidence>
<evidence type="ECO:0000256" key="5">
    <source>
        <dbReference type="ARBA" id="ARBA00022723"/>
    </source>
</evidence>
<keyword evidence="6" id="KW-0378">Hydrolase</keyword>
<keyword evidence="12" id="KW-1185">Reference proteome</keyword>
<comment type="catalytic activity">
    <reaction evidence="1">
        <text>Exonucleolytic cleavage in the 3'- to 5'-direction to yield nucleoside 5'-phosphates.</text>
        <dbReference type="EC" id="3.1.11.2"/>
    </reaction>
</comment>
<evidence type="ECO:0000256" key="4">
    <source>
        <dbReference type="ARBA" id="ARBA00022722"/>
    </source>
</evidence>
<comment type="similarity">
    <text evidence="9">Belongs to the exonuclease superfamily. TREX family.</text>
</comment>
<gene>
    <name evidence="11" type="primary">Pml</name>
    <name evidence="11" type="ORF">AOXY_G24174</name>
</gene>
<evidence type="ECO:0000256" key="8">
    <source>
        <dbReference type="ARBA" id="ARBA00022842"/>
    </source>
</evidence>
<dbReference type="PANTHER" id="PTHR13058">
    <property type="entry name" value="THREE PRIME REPAIR EXONUCLEASE 1, 2"/>
    <property type="match status" value="1"/>
</dbReference>
<evidence type="ECO:0000256" key="9">
    <source>
        <dbReference type="ARBA" id="ARBA00025769"/>
    </source>
</evidence>
<dbReference type="GO" id="GO:0006308">
    <property type="term" value="P:DNA catabolic process"/>
    <property type="evidence" value="ECO:0007669"/>
    <property type="project" value="TreeGrafter"/>
</dbReference>
<dbReference type="InterPro" id="IPR013520">
    <property type="entry name" value="Ribonucl_H"/>
</dbReference>
<dbReference type="Proteomes" id="UP001230051">
    <property type="component" value="Unassembled WGS sequence"/>
</dbReference>
<evidence type="ECO:0000256" key="2">
    <source>
        <dbReference type="ARBA" id="ARBA00001946"/>
    </source>
</evidence>
<keyword evidence="5" id="KW-0479">Metal-binding</keyword>
<dbReference type="InterPro" id="IPR040393">
    <property type="entry name" value="TREX1/2"/>
</dbReference>
<dbReference type="SUPFAM" id="SSF53098">
    <property type="entry name" value="Ribonuclease H-like"/>
    <property type="match status" value="1"/>
</dbReference>
<evidence type="ECO:0000313" key="11">
    <source>
        <dbReference type="EMBL" id="KAK1157964.1"/>
    </source>
</evidence>
<evidence type="ECO:0000259" key="10">
    <source>
        <dbReference type="SMART" id="SM00479"/>
    </source>
</evidence>
<sequence>MQTRAPGQKLKQLQLTSVSSTPLDDTTVQRPEPEIQSYLSSVVREGADMSCDQTENYTPVFFELETTGLDVASCDIIQVCAISGEKTFNVYVCPRKQISEETSSVNGFTVQNQTLFLDGVPMETKSHKEALTNFLAFLVTLHRPVLVGHNLQCFDWLIVSRIMSEFCLLNEFQKVISEYQDTILIAKNCIPKTRVTNFKLKNLVREILNKSYPDHDSMEKVKALQDLYYTLVNGTFST</sequence>
<protein>
    <recommendedName>
        <fullName evidence="3">exodeoxyribonuclease III</fullName>
        <ecNumber evidence="3">3.1.11.2</ecNumber>
    </recommendedName>
</protein>
<dbReference type="CDD" id="cd06127">
    <property type="entry name" value="DEDDh"/>
    <property type="match status" value="1"/>
</dbReference>
<dbReference type="GO" id="GO:0046872">
    <property type="term" value="F:metal ion binding"/>
    <property type="evidence" value="ECO:0007669"/>
    <property type="project" value="UniProtKB-KW"/>
</dbReference>
<dbReference type="InterPro" id="IPR054362">
    <property type="entry name" value="Exu_RNase_H-like"/>
</dbReference>
<dbReference type="InterPro" id="IPR012337">
    <property type="entry name" value="RNaseH-like_sf"/>
</dbReference>
<evidence type="ECO:0000313" key="12">
    <source>
        <dbReference type="Proteomes" id="UP001230051"/>
    </source>
</evidence>
<dbReference type="EC" id="3.1.11.2" evidence="3"/>
<accession>A0AAD8CU57</accession>
<dbReference type="Pfam" id="PF22123">
    <property type="entry name" value="Exu_RNase_H_like"/>
    <property type="match status" value="1"/>
</dbReference>
<dbReference type="Gene3D" id="3.30.420.10">
    <property type="entry name" value="Ribonuclease H-like superfamily/Ribonuclease H"/>
    <property type="match status" value="1"/>
</dbReference>
<dbReference type="SMART" id="SM00479">
    <property type="entry name" value="EXOIII"/>
    <property type="match status" value="1"/>
</dbReference>
<keyword evidence="7" id="KW-0269">Exonuclease</keyword>
<comment type="caution">
    <text evidence="11">The sequence shown here is derived from an EMBL/GenBank/DDBJ whole genome shotgun (WGS) entry which is preliminary data.</text>
</comment>
<organism evidence="11 12">
    <name type="scientific">Acipenser oxyrinchus oxyrinchus</name>
    <dbReference type="NCBI Taxonomy" id="40147"/>
    <lineage>
        <taxon>Eukaryota</taxon>
        <taxon>Metazoa</taxon>
        <taxon>Chordata</taxon>
        <taxon>Craniata</taxon>
        <taxon>Vertebrata</taxon>
        <taxon>Euteleostomi</taxon>
        <taxon>Actinopterygii</taxon>
        <taxon>Chondrostei</taxon>
        <taxon>Acipenseriformes</taxon>
        <taxon>Acipenseridae</taxon>
        <taxon>Acipenser</taxon>
    </lineage>
</organism>
<name>A0AAD8CU57_ACIOX</name>
<evidence type="ECO:0000256" key="6">
    <source>
        <dbReference type="ARBA" id="ARBA00022801"/>
    </source>
</evidence>
<proteinExistence type="inferred from homology"/>
<dbReference type="EMBL" id="JAGXEW010000025">
    <property type="protein sequence ID" value="KAK1157964.1"/>
    <property type="molecule type" value="Genomic_DNA"/>
</dbReference>
<evidence type="ECO:0000256" key="7">
    <source>
        <dbReference type="ARBA" id="ARBA00022839"/>
    </source>
</evidence>
<dbReference type="PANTHER" id="PTHR13058:SF22">
    <property type="entry name" value="EXODEOXYRIBONUCLEASE III"/>
    <property type="match status" value="1"/>
</dbReference>
<reference evidence="11" key="1">
    <citation type="submission" date="2022-02" db="EMBL/GenBank/DDBJ databases">
        <title>Atlantic sturgeon de novo genome assembly.</title>
        <authorList>
            <person name="Stock M."/>
            <person name="Klopp C."/>
            <person name="Guiguen Y."/>
            <person name="Cabau C."/>
            <person name="Parinello H."/>
            <person name="Santidrian Yebra-Pimentel E."/>
            <person name="Kuhl H."/>
            <person name="Dirks R.P."/>
            <person name="Guessner J."/>
            <person name="Wuertz S."/>
            <person name="Du K."/>
            <person name="Schartl M."/>
        </authorList>
    </citation>
    <scope>NUCLEOTIDE SEQUENCE</scope>
    <source>
        <strain evidence="11">STURGEONOMICS-FGT-2020</strain>
        <tissue evidence="11">Whole blood</tissue>
    </source>
</reference>
<dbReference type="GO" id="GO:0005737">
    <property type="term" value="C:cytoplasm"/>
    <property type="evidence" value="ECO:0007669"/>
    <property type="project" value="TreeGrafter"/>
</dbReference>
<evidence type="ECO:0000256" key="3">
    <source>
        <dbReference type="ARBA" id="ARBA00012115"/>
    </source>
</evidence>
<feature type="domain" description="Exonuclease" evidence="10">
    <location>
        <begin position="58"/>
        <end position="237"/>
    </location>
</feature>
<keyword evidence="8" id="KW-0460">Magnesium</keyword>
<dbReference type="InterPro" id="IPR036397">
    <property type="entry name" value="RNaseH_sf"/>
</dbReference>
<comment type="cofactor">
    <cofactor evidence="2">
        <name>Mg(2+)</name>
        <dbReference type="ChEBI" id="CHEBI:18420"/>
    </cofactor>
</comment>
<dbReference type="GO" id="GO:0008311">
    <property type="term" value="F:double-stranded DNA 3'-5' DNA exonuclease activity"/>
    <property type="evidence" value="ECO:0007669"/>
    <property type="project" value="UniProtKB-EC"/>
</dbReference>
<dbReference type="AlphaFoldDB" id="A0AAD8CU57"/>